<dbReference type="AlphaFoldDB" id="A0A4V3I9P9"/>
<organism evidence="2 3">
    <name type="scientific">Terrimesophilobacter mesophilus</name>
    <dbReference type="NCBI Taxonomy" id="433647"/>
    <lineage>
        <taxon>Bacteria</taxon>
        <taxon>Bacillati</taxon>
        <taxon>Actinomycetota</taxon>
        <taxon>Actinomycetes</taxon>
        <taxon>Micrococcales</taxon>
        <taxon>Microbacteriaceae</taxon>
        <taxon>Terrimesophilobacter</taxon>
    </lineage>
</organism>
<sequence>MNSTELAPLGGAFSSNGLAQMSGSMQRQAGREIERVQAQALVADTREQGRALLTNTALQNVGALSALEQHLIQVAPIGEARYKHIVDAYAMGAAQAIQRW</sequence>
<dbReference type="EMBL" id="SOFI01000003">
    <property type="protein sequence ID" value="TFB80328.1"/>
    <property type="molecule type" value="Genomic_DNA"/>
</dbReference>
<dbReference type="OrthoDB" id="5070969at2"/>
<name>A0A4V3I9P9_9MICO</name>
<evidence type="ECO:0000256" key="1">
    <source>
        <dbReference type="SAM" id="MobiDB-lite"/>
    </source>
</evidence>
<keyword evidence="3" id="KW-1185">Reference proteome</keyword>
<dbReference type="Proteomes" id="UP000298488">
    <property type="component" value="Unassembled WGS sequence"/>
</dbReference>
<dbReference type="RefSeq" id="WP_134542283.1">
    <property type="nucleotide sequence ID" value="NZ_JACHBP010000001.1"/>
</dbReference>
<accession>A0A4V3I9P9</accession>
<evidence type="ECO:0000313" key="2">
    <source>
        <dbReference type="EMBL" id="TFB80328.1"/>
    </source>
</evidence>
<reference evidence="2 3" key="1">
    <citation type="submission" date="2019-03" db="EMBL/GenBank/DDBJ databases">
        <title>Genomics of glacier-inhabiting Cryobacterium strains.</title>
        <authorList>
            <person name="Liu Q."/>
            <person name="Xin Y.-H."/>
        </authorList>
    </citation>
    <scope>NUCLEOTIDE SEQUENCE [LARGE SCALE GENOMIC DNA]</scope>
    <source>
        <strain evidence="2 3">CGMCC 1.10440</strain>
    </source>
</reference>
<protein>
    <recommendedName>
        <fullName evidence="4">Phasin protein</fullName>
    </recommendedName>
</protein>
<comment type="caution">
    <text evidence="2">The sequence shown here is derived from an EMBL/GenBank/DDBJ whole genome shotgun (WGS) entry which is preliminary data.</text>
</comment>
<evidence type="ECO:0008006" key="4">
    <source>
        <dbReference type="Google" id="ProtNLM"/>
    </source>
</evidence>
<gene>
    <name evidence="2" type="ORF">E3N84_09985</name>
</gene>
<evidence type="ECO:0000313" key="3">
    <source>
        <dbReference type="Proteomes" id="UP000298488"/>
    </source>
</evidence>
<proteinExistence type="predicted"/>
<feature type="region of interest" description="Disordered" evidence="1">
    <location>
        <begin position="1"/>
        <end position="26"/>
    </location>
</feature>
<feature type="compositionally biased region" description="Polar residues" evidence="1">
    <location>
        <begin position="13"/>
        <end position="26"/>
    </location>
</feature>